<dbReference type="EMBL" id="CAJNOK010037899">
    <property type="protein sequence ID" value="CAF1534287.1"/>
    <property type="molecule type" value="Genomic_DNA"/>
</dbReference>
<evidence type="ECO:0000313" key="4">
    <source>
        <dbReference type="Proteomes" id="UP000677228"/>
    </source>
</evidence>
<gene>
    <name evidence="2" type="ORF">OVA965_LOCUS38422</name>
    <name evidence="3" type="ORF">TMI583_LOCUS39611</name>
</gene>
<proteinExistence type="predicted"/>
<feature type="non-terminal residue" evidence="2">
    <location>
        <position position="82"/>
    </location>
</feature>
<dbReference type="Proteomes" id="UP000677228">
    <property type="component" value="Unassembled WGS sequence"/>
</dbReference>
<comment type="caution">
    <text evidence="2">The sequence shown here is derived from an EMBL/GenBank/DDBJ whole genome shotgun (WGS) entry which is preliminary data.</text>
</comment>
<dbReference type="EMBL" id="CAJOBA010060168">
    <property type="protein sequence ID" value="CAF4321701.1"/>
    <property type="molecule type" value="Genomic_DNA"/>
</dbReference>
<dbReference type="Proteomes" id="UP000682733">
    <property type="component" value="Unassembled WGS sequence"/>
</dbReference>
<dbReference type="AlphaFoldDB" id="A0A8S2FQ58"/>
<name>A0A8S2FQ58_9BILA</name>
<evidence type="ECO:0000256" key="1">
    <source>
        <dbReference type="SAM" id="MobiDB-lite"/>
    </source>
</evidence>
<evidence type="ECO:0000313" key="3">
    <source>
        <dbReference type="EMBL" id="CAF4321701.1"/>
    </source>
</evidence>
<organism evidence="2 4">
    <name type="scientific">Didymodactylos carnosus</name>
    <dbReference type="NCBI Taxonomy" id="1234261"/>
    <lineage>
        <taxon>Eukaryota</taxon>
        <taxon>Metazoa</taxon>
        <taxon>Spiralia</taxon>
        <taxon>Gnathifera</taxon>
        <taxon>Rotifera</taxon>
        <taxon>Eurotatoria</taxon>
        <taxon>Bdelloidea</taxon>
        <taxon>Philodinida</taxon>
        <taxon>Philodinidae</taxon>
        <taxon>Didymodactylos</taxon>
    </lineage>
</organism>
<accession>A0A8S2FQ58</accession>
<reference evidence="2" key="1">
    <citation type="submission" date="2021-02" db="EMBL/GenBank/DDBJ databases">
        <authorList>
            <person name="Nowell W R."/>
        </authorList>
    </citation>
    <scope>NUCLEOTIDE SEQUENCE</scope>
</reference>
<evidence type="ECO:0000313" key="2">
    <source>
        <dbReference type="EMBL" id="CAF1534287.1"/>
    </source>
</evidence>
<protein>
    <submittedName>
        <fullName evidence="2">Uncharacterized protein</fullName>
    </submittedName>
</protein>
<feature type="region of interest" description="Disordered" evidence="1">
    <location>
        <begin position="58"/>
        <end position="82"/>
    </location>
</feature>
<feature type="non-terminal residue" evidence="2">
    <location>
        <position position="1"/>
    </location>
</feature>
<sequence>IKQKQNDWETDTSGTYLKEIIYDGQNQLLIPGLSPAEFGRNVLSTLFADNDLATHTVPSLHRHKRRPTDPSTLNADKVDILK</sequence>